<sequence length="92" mass="10171">MDRFPALHMHTDDRVRDVAWAPNLGLPKSTNCECFSGRICYYMDRSQGRRPVGGQGNLKNRPHIADGVDRDNDGDRGIDGILAAAEIDDDGD</sequence>
<evidence type="ECO:0000313" key="2">
    <source>
        <dbReference type="EMBL" id="KAK9134067.1"/>
    </source>
</evidence>
<organism evidence="2 3">
    <name type="scientific">Stephania cephalantha</name>
    <dbReference type="NCBI Taxonomy" id="152367"/>
    <lineage>
        <taxon>Eukaryota</taxon>
        <taxon>Viridiplantae</taxon>
        <taxon>Streptophyta</taxon>
        <taxon>Embryophyta</taxon>
        <taxon>Tracheophyta</taxon>
        <taxon>Spermatophyta</taxon>
        <taxon>Magnoliopsida</taxon>
        <taxon>Ranunculales</taxon>
        <taxon>Menispermaceae</taxon>
        <taxon>Menispermoideae</taxon>
        <taxon>Cissampelideae</taxon>
        <taxon>Stephania</taxon>
    </lineage>
</organism>
<gene>
    <name evidence="2" type="ORF">Scep_013595</name>
</gene>
<keyword evidence="3" id="KW-1185">Reference proteome</keyword>
<name>A0AAP0JHL4_9MAGN</name>
<accession>A0AAP0JHL4</accession>
<protein>
    <submittedName>
        <fullName evidence="2">Uncharacterized protein</fullName>
    </submittedName>
</protein>
<feature type="compositionally biased region" description="Basic and acidic residues" evidence="1">
    <location>
        <begin position="63"/>
        <end position="77"/>
    </location>
</feature>
<comment type="caution">
    <text evidence="2">The sequence shown here is derived from an EMBL/GenBank/DDBJ whole genome shotgun (WGS) entry which is preliminary data.</text>
</comment>
<feature type="region of interest" description="Disordered" evidence="1">
    <location>
        <begin position="50"/>
        <end position="77"/>
    </location>
</feature>
<reference evidence="2 3" key="1">
    <citation type="submission" date="2024-01" db="EMBL/GenBank/DDBJ databases">
        <title>Genome assemblies of Stephania.</title>
        <authorList>
            <person name="Yang L."/>
        </authorList>
    </citation>
    <scope>NUCLEOTIDE SEQUENCE [LARGE SCALE GENOMIC DNA]</scope>
    <source>
        <strain evidence="2">JXDWG</strain>
        <tissue evidence="2">Leaf</tissue>
    </source>
</reference>
<evidence type="ECO:0000313" key="3">
    <source>
        <dbReference type="Proteomes" id="UP001419268"/>
    </source>
</evidence>
<dbReference type="Proteomes" id="UP001419268">
    <property type="component" value="Unassembled WGS sequence"/>
</dbReference>
<proteinExistence type="predicted"/>
<dbReference type="EMBL" id="JBBNAG010000005">
    <property type="protein sequence ID" value="KAK9134067.1"/>
    <property type="molecule type" value="Genomic_DNA"/>
</dbReference>
<dbReference type="AlphaFoldDB" id="A0AAP0JHL4"/>
<evidence type="ECO:0000256" key="1">
    <source>
        <dbReference type="SAM" id="MobiDB-lite"/>
    </source>
</evidence>